<keyword evidence="8" id="KW-1185">Reference proteome</keyword>
<protein>
    <recommendedName>
        <fullName evidence="9">HTH luxR-type domain-containing protein</fullName>
    </recommendedName>
</protein>
<keyword evidence="2" id="KW-0238">DNA-binding</keyword>
<dbReference type="InterPro" id="IPR011006">
    <property type="entry name" value="CheY-like_superfamily"/>
</dbReference>
<keyword evidence="3" id="KW-0804">Transcription</keyword>
<dbReference type="EMBL" id="JRHC01000010">
    <property type="protein sequence ID" value="KJF41713.1"/>
    <property type="molecule type" value="Genomic_DNA"/>
</dbReference>
<dbReference type="PROSITE" id="PS50043">
    <property type="entry name" value="HTH_LUXR_2"/>
    <property type="match status" value="1"/>
</dbReference>
<dbReference type="GO" id="GO:0000160">
    <property type="term" value="P:phosphorelay signal transduction system"/>
    <property type="evidence" value="ECO:0007669"/>
    <property type="project" value="InterPro"/>
</dbReference>
<proteinExistence type="predicted"/>
<dbReference type="GO" id="GO:0006355">
    <property type="term" value="P:regulation of DNA-templated transcription"/>
    <property type="evidence" value="ECO:0007669"/>
    <property type="project" value="InterPro"/>
</dbReference>
<evidence type="ECO:0000313" key="7">
    <source>
        <dbReference type="EMBL" id="KJF41713.1"/>
    </source>
</evidence>
<evidence type="ECO:0000259" key="5">
    <source>
        <dbReference type="PROSITE" id="PS50043"/>
    </source>
</evidence>
<dbReference type="Pfam" id="PF00196">
    <property type="entry name" value="GerE"/>
    <property type="match status" value="1"/>
</dbReference>
<reference evidence="7 8" key="1">
    <citation type="submission" date="2014-09" db="EMBL/GenBank/DDBJ databases">
        <title>Draft Genome Sequence of Draconibacterium sp. JN14CK-3.</title>
        <authorList>
            <person name="Dong C."/>
            <person name="Lai Q."/>
            <person name="Shao Z."/>
        </authorList>
    </citation>
    <scope>NUCLEOTIDE SEQUENCE [LARGE SCALE GENOMIC DNA]</scope>
    <source>
        <strain evidence="7 8">JN14CK-3</strain>
    </source>
</reference>
<comment type="caution">
    <text evidence="4">Lacks conserved residue(s) required for the propagation of feature annotation.</text>
</comment>
<accession>A0A0D8J7E7</accession>
<dbReference type="STRING" id="1544798.LH29_24240"/>
<dbReference type="GO" id="GO:0003677">
    <property type="term" value="F:DNA binding"/>
    <property type="evidence" value="ECO:0007669"/>
    <property type="project" value="UniProtKB-KW"/>
</dbReference>
<dbReference type="InterPro" id="IPR000792">
    <property type="entry name" value="Tscrpt_reg_LuxR_C"/>
</dbReference>
<evidence type="ECO:0000256" key="2">
    <source>
        <dbReference type="ARBA" id="ARBA00023125"/>
    </source>
</evidence>
<dbReference type="Proteomes" id="UP000032544">
    <property type="component" value="Unassembled WGS sequence"/>
</dbReference>
<feature type="domain" description="Response regulatory" evidence="6">
    <location>
        <begin position="8"/>
        <end position="124"/>
    </location>
</feature>
<sequence length="214" mass="24202">MNVSEKRKILLFDDNAICREALKLLLKEAADFDVLTEISSDIELKALKGLSAFDLIFLSCELPSEMIKTVTKFLKENYPGIPIILFNTTQADHNVLQYLMNGVKGIVWKTDSIEQLIFVCNKVLNGEQYLGNIEVELKLQESRVSQPLTLVDELSERELTVLKLFAKGYSYKKMGEELHISPRTVESHKNNILAKLGIATLNELIAFAVKNNLE</sequence>
<dbReference type="PRINTS" id="PR00038">
    <property type="entry name" value="HTHLUXR"/>
</dbReference>
<evidence type="ECO:0000259" key="6">
    <source>
        <dbReference type="PROSITE" id="PS50110"/>
    </source>
</evidence>
<dbReference type="Pfam" id="PF00072">
    <property type="entry name" value="Response_reg"/>
    <property type="match status" value="1"/>
</dbReference>
<dbReference type="PANTHER" id="PTHR44688:SF16">
    <property type="entry name" value="DNA-BINDING TRANSCRIPTIONAL ACTIVATOR DEVR_DOSR"/>
    <property type="match status" value="1"/>
</dbReference>
<feature type="domain" description="HTH luxR-type" evidence="5">
    <location>
        <begin position="147"/>
        <end position="212"/>
    </location>
</feature>
<evidence type="ECO:0000256" key="4">
    <source>
        <dbReference type="PROSITE-ProRule" id="PRU00169"/>
    </source>
</evidence>
<dbReference type="InterPro" id="IPR001789">
    <property type="entry name" value="Sig_transdc_resp-reg_receiver"/>
</dbReference>
<dbReference type="SMART" id="SM00421">
    <property type="entry name" value="HTH_LUXR"/>
    <property type="match status" value="1"/>
</dbReference>
<dbReference type="Gene3D" id="3.40.50.2300">
    <property type="match status" value="1"/>
</dbReference>
<evidence type="ECO:0000256" key="1">
    <source>
        <dbReference type="ARBA" id="ARBA00023015"/>
    </source>
</evidence>
<comment type="caution">
    <text evidence="7">The sequence shown here is derived from an EMBL/GenBank/DDBJ whole genome shotgun (WGS) entry which is preliminary data.</text>
</comment>
<dbReference type="InterPro" id="IPR016032">
    <property type="entry name" value="Sig_transdc_resp-reg_C-effctor"/>
</dbReference>
<keyword evidence="1" id="KW-0805">Transcription regulation</keyword>
<dbReference type="AlphaFoldDB" id="A0A0D8J7E7"/>
<dbReference type="PROSITE" id="PS50110">
    <property type="entry name" value="RESPONSE_REGULATORY"/>
    <property type="match status" value="1"/>
</dbReference>
<gene>
    <name evidence="7" type="ORF">LH29_24240</name>
</gene>
<evidence type="ECO:0000313" key="8">
    <source>
        <dbReference type="Proteomes" id="UP000032544"/>
    </source>
</evidence>
<dbReference type="CDD" id="cd06170">
    <property type="entry name" value="LuxR_C_like"/>
    <property type="match status" value="1"/>
</dbReference>
<dbReference type="SUPFAM" id="SSF52172">
    <property type="entry name" value="CheY-like"/>
    <property type="match status" value="1"/>
</dbReference>
<organism evidence="7 8">
    <name type="scientific">Draconibacterium sediminis</name>
    <dbReference type="NCBI Taxonomy" id="1544798"/>
    <lineage>
        <taxon>Bacteria</taxon>
        <taxon>Pseudomonadati</taxon>
        <taxon>Bacteroidota</taxon>
        <taxon>Bacteroidia</taxon>
        <taxon>Marinilabiliales</taxon>
        <taxon>Prolixibacteraceae</taxon>
        <taxon>Draconibacterium</taxon>
    </lineage>
</organism>
<name>A0A0D8J7E7_9BACT</name>
<evidence type="ECO:0008006" key="9">
    <source>
        <dbReference type="Google" id="ProtNLM"/>
    </source>
</evidence>
<dbReference type="PANTHER" id="PTHR44688">
    <property type="entry name" value="DNA-BINDING TRANSCRIPTIONAL ACTIVATOR DEVR_DOSR"/>
    <property type="match status" value="1"/>
</dbReference>
<dbReference type="SUPFAM" id="SSF46894">
    <property type="entry name" value="C-terminal effector domain of the bipartite response regulators"/>
    <property type="match status" value="1"/>
</dbReference>
<evidence type="ECO:0000256" key="3">
    <source>
        <dbReference type="ARBA" id="ARBA00023163"/>
    </source>
</evidence>